<dbReference type="EMBL" id="BARS01021351">
    <property type="protein sequence ID" value="GAG02592.1"/>
    <property type="molecule type" value="Genomic_DNA"/>
</dbReference>
<gene>
    <name evidence="1" type="ORF">S01H1_34299</name>
</gene>
<name>X0UTR1_9ZZZZ</name>
<dbReference type="Gene3D" id="3.40.910.10">
    <property type="entry name" value="Deoxyhypusine synthase"/>
    <property type="match status" value="1"/>
</dbReference>
<dbReference type="SUPFAM" id="SSF52467">
    <property type="entry name" value="DHS-like NAD/FAD-binding domain"/>
    <property type="match status" value="1"/>
</dbReference>
<feature type="non-terminal residue" evidence="1">
    <location>
        <position position="53"/>
    </location>
</feature>
<accession>X0UTR1</accession>
<proteinExistence type="predicted"/>
<protein>
    <submittedName>
        <fullName evidence="1">Uncharacterized protein</fullName>
    </submittedName>
</protein>
<dbReference type="InterPro" id="IPR029035">
    <property type="entry name" value="DHS-like_NAD/FAD-binding_dom"/>
</dbReference>
<evidence type="ECO:0000313" key="1">
    <source>
        <dbReference type="EMBL" id="GAG02592.1"/>
    </source>
</evidence>
<reference evidence="1" key="1">
    <citation type="journal article" date="2014" name="Front. Microbiol.">
        <title>High frequency of phylogenetically diverse reductive dehalogenase-homologous genes in deep subseafloor sedimentary metagenomes.</title>
        <authorList>
            <person name="Kawai M."/>
            <person name="Futagami T."/>
            <person name="Toyoda A."/>
            <person name="Takaki Y."/>
            <person name="Nishi S."/>
            <person name="Hori S."/>
            <person name="Arai W."/>
            <person name="Tsubouchi T."/>
            <person name="Morono Y."/>
            <person name="Uchiyama I."/>
            <person name="Ito T."/>
            <person name="Fujiyama A."/>
            <person name="Inagaki F."/>
            <person name="Takami H."/>
        </authorList>
    </citation>
    <scope>NUCLEOTIDE SEQUENCE</scope>
    <source>
        <strain evidence="1">Expedition CK06-06</strain>
    </source>
</reference>
<dbReference type="InterPro" id="IPR036982">
    <property type="entry name" value="Deoxyhypusine_synthase_sf"/>
</dbReference>
<organism evidence="1">
    <name type="scientific">marine sediment metagenome</name>
    <dbReference type="NCBI Taxonomy" id="412755"/>
    <lineage>
        <taxon>unclassified sequences</taxon>
        <taxon>metagenomes</taxon>
        <taxon>ecological metagenomes</taxon>
    </lineage>
</organism>
<sequence>MPDDELKKKLKEVEQIKVDKNEDITTFIQSLGNTGFNAKRLAVACEIYKEMIK</sequence>
<comment type="caution">
    <text evidence="1">The sequence shown here is derived from an EMBL/GenBank/DDBJ whole genome shotgun (WGS) entry which is preliminary data.</text>
</comment>
<dbReference type="AlphaFoldDB" id="X0UTR1"/>